<dbReference type="GO" id="GO:0005634">
    <property type="term" value="C:nucleus"/>
    <property type="evidence" value="ECO:0007669"/>
    <property type="project" value="TreeGrafter"/>
</dbReference>
<keyword evidence="4" id="KW-1185">Reference proteome</keyword>
<dbReference type="STRING" id="205917.A0A4Y9YWC7"/>
<proteinExistence type="predicted"/>
<dbReference type="Pfam" id="PF00134">
    <property type="entry name" value="Cyclin_N"/>
    <property type="match status" value="1"/>
</dbReference>
<name>A0A4Y9YWC7_9AGAM</name>
<organism evidence="3 4">
    <name type="scientific">Dentipellis fragilis</name>
    <dbReference type="NCBI Taxonomy" id="205917"/>
    <lineage>
        <taxon>Eukaryota</taxon>
        <taxon>Fungi</taxon>
        <taxon>Dikarya</taxon>
        <taxon>Basidiomycota</taxon>
        <taxon>Agaricomycotina</taxon>
        <taxon>Agaricomycetes</taxon>
        <taxon>Russulales</taxon>
        <taxon>Hericiaceae</taxon>
        <taxon>Dentipellis</taxon>
    </lineage>
</organism>
<evidence type="ECO:0000313" key="3">
    <source>
        <dbReference type="EMBL" id="TFY66037.1"/>
    </source>
</evidence>
<dbReference type="OrthoDB" id="244495at2759"/>
<dbReference type="GO" id="GO:0016538">
    <property type="term" value="F:cyclin-dependent protein serine/threonine kinase regulator activity"/>
    <property type="evidence" value="ECO:0007669"/>
    <property type="project" value="TreeGrafter"/>
</dbReference>
<dbReference type="InterPro" id="IPR036915">
    <property type="entry name" value="Cyclin-like_sf"/>
</dbReference>
<dbReference type="GO" id="GO:0019901">
    <property type="term" value="F:protein kinase binding"/>
    <property type="evidence" value="ECO:0007669"/>
    <property type="project" value="InterPro"/>
</dbReference>
<feature type="compositionally biased region" description="Low complexity" evidence="1">
    <location>
        <begin position="319"/>
        <end position="340"/>
    </location>
</feature>
<dbReference type="InterPro" id="IPR013922">
    <property type="entry name" value="Cyclin_PHO80-like"/>
</dbReference>
<feature type="domain" description="Cyclin N-terminal" evidence="2">
    <location>
        <begin position="179"/>
        <end position="231"/>
    </location>
</feature>
<gene>
    <name evidence="3" type="ORF">EVG20_g5057</name>
</gene>
<protein>
    <recommendedName>
        <fullName evidence="2">Cyclin N-terminal domain-containing protein</fullName>
    </recommendedName>
</protein>
<reference evidence="3 4" key="1">
    <citation type="submission" date="2019-02" db="EMBL/GenBank/DDBJ databases">
        <title>Genome sequencing of the rare red list fungi Dentipellis fragilis.</title>
        <authorList>
            <person name="Buettner E."/>
            <person name="Kellner H."/>
        </authorList>
    </citation>
    <scope>NUCLEOTIDE SEQUENCE [LARGE SCALE GENOMIC DNA]</scope>
    <source>
        <strain evidence="3 4">DSM 105465</strain>
    </source>
</reference>
<evidence type="ECO:0000259" key="2">
    <source>
        <dbReference type="Pfam" id="PF00134"/>
    </source>
</evidence>
<dbReference type="Proteomes" id="UP000298327">
    <property type="component" value="Unassembled WGS sequence"/>
</dbReference>
<evidence type="ECO:0000313" key="4">
    <source>
        <dbReference type="Proteomes" id="UP000298327"/>
    </source>
</evidence>
<dbReference type="AlphaFoldDB" id="A0A4Y9YWC7"/>
<evidence type="ECO:0000256" key="1">
    <source>
        <dbReference type="SAM" id="MobiDB-lite"/>
    </source>
</evidence>
<feature type="region of interest" description="Disordered" evidence="1">
    <location>
        <begin position="307"/>
        <end position="348"/>
    </location>
</feature>
<comment type="caution">
    <text evidence="3">The sequence shown here is derived from an EMBL/GenBank/DDBJ whole genome shotgun (WGS) entry which is preliminary data.</text>
</comment>
<dbReference type="SUPFAM" id="SSF47954">
    <property type="entry name" value="Cyclin-like"/>
    <property type="match status" value="1"/>
</dbReference>
<sequence>MSSDLHSGPPPGSVHLTSRNEVFVASQELAGGPFREERQFESMGKLKILSVSVPPASSVVSASANPSSTSPRCVSHATQAPCHCYFSSPSDLSQGPGRPAGMAGNIYALLCRSRQVVSILTMAMRRSQNCVDTLSPTSCPAPTDSLPHRRQRRPLVWTTSSHMRSTACTCTPKGSSGHRWFLSAFMIASKTLYDDTCSNKSWCIVSQGMFALREINQMEHEMCSYLGWQLNIDAMMLADFEAQVRRDFTCNGPYPPAGLGQAAPTSFAHAGASALIPSFGPSTSSWMSPPRTVRPSFLSASATAGLSYTPRPASPPDTPSSSRSTSSCSTSSSPASSASPSTPPDTRRNYDVKVVLSASSENIDLASDVILAHAPSIPLTVMQVASRDASLIAATPQKVKLGRGQFAFSTGAVW</sequence>
<dbReference type="InterPro" id="IPR006671">
    <property type="entry name" value="Cyclin_N"/>
</dbReference>
<dbReference type="PANTHER" id="PTHR15615">
    <property type="match status" value="1"/>
</dbReference>
<dbReference type="Gene3D" id="1.10.472.10">
    <property type="entry name" value="Cyclin-like"/>
    <property type="match status" value="1"/>
</dbReference>
<dbReference type="PANTHER" id="PTHR15615:SF108">
    <property type="entry name" value="PROTEIN CNPPD1"/>
    <property type="match status" value="1"/>
</dbReference>
<dbReference type="GO" id="GO:0000307">
    <property type="term" value="C:cyclin-dependent protein kinase holoenzyme complex"/>
    <property type="evidence" value="ECO:0007669"/>
    <property type="project" value="TreeGrafter"/>
</dbReference>
<dbReference type="CDD" id="cd20557">
    <property type="entry name" value="CYCLIN_ScPCL1-like"/>
    <property type="match status" value="1"/>
</dbReference>
<dbReference type="EMBL" id="SEOQ01000284">
    <property type="protein sequence ID" value="TFY66037.1"/>
    <property type="molecule type" value="Genomic_DNA"/>
</dbReference>
<accession>A0A4Y9YWC7</accession>